<reference evidence="1 2" key="1">
    <citation type="journal article" date="2018" name="Nat. Biotechnol.">
        <title>A standardized bacterial taxonomy based on genome phylogeny substantially revises the tree of life.</title>
        <authorList>
            <person name="Parks D.H."/>
            <person name="Chuvochina M."/>
            <person name="Waite D.W."/>
            <person name="Rinke C."/>
            <person name="Skarshewski A."/>
            <person name="Chaumeil P.A."/>
            <person name="Hugenholtz P."/>
        </authorList>
    </citation>
    <scope>NUCLEOTIDE SEQUENCE [LARGE SCALE GENOMIC DNA]</scope>
    <source>
        <strain evidence="1">UBA9375</strain>
    </source>
</reference>
<dbReference type="InterPro" id="IPR001387">
    <property type="entry name" value="Cro/C1-type_HTH"/>
</dbReference>
<organism evidence="1 2">
    <name type="scientific">Gimesia maris</name>
    <dbReference type="NCBI Taxonomy" id="122"/>
    <lineage>
        <taxon>Bacteria</taxon>
        <taxon>Pseudomonadati</taxon>
        <taxon>Planctomycetota</taxon>
        <taxon>Planctomycetia</taxon>
        <taxon>Planctomycetales</taxon>
        <taxon>Planctomycetaceae</taxon>
        <taxon>Gimesia</taxon>
    </lineage>
</organism>
<dbReference type="Proteomes" id="UP000263642">
    <property type="component" value="Unassembled WGS sequence"/>
</dbReference>
<dbReference type="CDD" id="cd00093">
    <property type="entry name" value="HTH_XRE"/>
    <property type="match status" value="1"/>
</dbReference>
<name>A0A3D3R3Z8_9PLAN</name>
<sequence>MVRELTLGQRDPWQDIVGEIVKEGRVAAAKNTTHKSVCPLLDPKQEYVVFAGNGKWKGRGYQLVGRTGKGWIHRAGYLDAPRMNSEEQMKAVTSFLLNLEALSQDLDLIPAAVNKGEWKNLDEMIDCTRTGPGKDWLEGCTMRIYTPADWRYRWRKFFSEKLGFDWIPASPDDTGPSSEITTPRDPKIITSSNQVRKWLKEMGWTQQRLADEIAAVTQKGCSLRRVQRHLSGKSRTSAFYAEVDQVRINHQNTTVQVTKGG</sequence>
<evidence type="ECO:0000313" key="2">
    <source>
        <dbReference type="Proteomes" id="UP000263642"/>
    </source>
</evidence>
<proteinExistence type="predicted"/>
<dbReference type="AlphaFoldDB" id="A0A3D3R3Z8"/>
<comment type="caution">
    <text evidence="1">The sequence shown here is derived from an EMBL/GenBank/DDBJ whole genome shotgun (WGS) entry which is preliminary data.</text>
</comment>
<gene>
    <name evidence="1" type="ORF">DIT97_10625</name>
</gene>
<evidence type="ECO:0000313" key="1">
    <source>
        <dbReference type="EMBL" id="HCO23479.1"/>
    </source>
</evidence>
<protein>
    <submittedName>
        <fullName evidence="1">Uncharacterized protein</fullName>
    </submittedName>
</protein>
<accession>A0A3D3R3Z8</accession>
<dbReference type="EMBL" id="DQAY01000059">
    <property type="protein sequence ID" value="HCO23479.1"/>
    <property type="molecule type" value="Genomic_DNA"/>
</dbReference>